<reference evidence="6" key="1">
    <citation type="submission" date="2021-09" db="EMBL/GenBank/DDBJ databases">
        <authorList>
            <consortium name="Pathogen Informatics"/>
        </authorList>
    </citation>
    <scope>NUCLEOTIDE SEQUENCE</scope>
</reference>
<dbReference type="PROSITE" id="PS50888">
    <property type="entry name" value="BHLH"/>
    <property type="match status" value="1"/>
</dbReference>
<feature type="domain" description="BHLH" evidence="5">
    <location>
        <begin position="15"/>
        <end position="69"/>
    </location>
</feature>
<comment type="subcellular location">
    <subcellularLocation>
        <location evidence="1">Nucleus</location>
    </subcellularLocation>
</comment>
<dbReference type="Gene3D" id="4.10.280.10">
    <property type="entry name" value="Helix-loop-helix DNA-binding domain"/>
    <property type="match status" value="1"/>
</dbReference>
<keyword evidence="7" id="KW-1185">Reference proteome</keyword>
<dbReference type="SMART" id="SM00353">
    <property type="entry name" value="HLH"/>
    <property type="match status" value="1"/>
</dbReference>
<name>A0A8J2Q0G4_9BILA</name>
<evidence type="ECO:0000256" key="4">
    <source>
        <dbReference type="ARBA" id="ARBA00023242"/>
    </source>
</evidence>
<organism evidence="6 7">
    <name type="scientific">Cercopithifilaria johnstoni</name>
    <dbReference type="NCBI Taxonomy" id="2874296"/>
    <lineage>
        <taxon>Eukaryota</taxon>
        <taxon>Metazoa</taxon>
        <taxon>Ecdysozoa</taxon>
        <taxon>Nematoda</taxon>
        <taxon>Chromadorea</taxon>
        <taxon>Rhabditida</taxon>
        <taxon>Spirurina</taxon>
        <taxon>Spiruromorpha</taxon>
        <taxon>Filarioidea</taxon>
        <taxon>Onchocercidae</taxon>
        <taxon>Cercopithifilaria</taxon>
    </lineage>
</organism>
<dbReference type="Proteomes" id="UP000746747">
    <property type="component" value="Unassembled WGS sequence"/>
</dbReference>
<dbReference type="InterPro" id="IPR011598">
    <property type="entry name" value="bHLH_dom"/>
</dbReference>
<dbReference type="InterPro" id="IPR036638">
    <property type="entry name" value="HLH_DNA-bd_sf"/>
</dbReference>
<dbReference type="PANTHER" id="PTHR10985">
    <property type="entry name" value="BASIC HELIX-LOOP-HELIX TRANSCRIPTION FACTOR, HES-RELATED"/>
    <property type="match status" value="1"/>
</dbReference>
<keyword evidence="2" id="KW-0805">Transcription regulation</keyword>
<dbReference type="GO" id="GO:0046983">
    <property type="term" value="F:protein dimerization activity"/>
    <property type="evidence" value="ECO:0007669"/>
    <property type="project" value="InterPro"/>
</dbReference>
<dbReference type="GO" id="GO:0005634">
    <property type="term" value="C:nucleus"/>
    <property type="evidence" value="ECO:0007669"/>
    <property type="project" value="UniProtKB-SubCell"/>
</dbReference>
<keyword evidence="4" id="KW-0539">Nucleus</keyword>
<comment type="caution">
    <text evidence="6">The sequence shown here is derived from an EMBL/GenBank/DDBJ whole genome shotgun (WGS) entry which is preliminary data.</text>
</comment>
<dbReference type="OrthoDB" id="6085656at2759"/>
<dbReference type="EMBL" id="CAKAEH010001355">
    <property type="protein sequence ID" value="CAG9535135.1"/>
    <property type="molecule type" value="Genomic_DNA"/>
</dbReference>
<protein>
    <recommendedName>
        <fullName evidence="5">BHLH domain-containing protein</fullName>
    </recommendedName>
</protein>
<dbReference type="AlphaFoldDB" id="A0A8J2Q0G4"/>
<dbReference type="SUPFAM" id="SSF47459">
    <property type="entry name" value="HLH, helix-loop-helix DNA-binding domain"/>
    <property type="match status" value="1"/>
</dbReference>
<evidence type="ECO:0000256" key="1">
    <source>
        <dbReference type="ARBA" id="ARBA00004123"/>
    </source>
</evidence>
<evidence type="ECO:0000256" key="2">
    <source>
        <dbReference type="ARBA" id="ARBA00023015"/>
    </source>
</evidence>
<evidence type="ECO:0000256" key="3">
    <source>
        <dbReference type="ARBA" id="ARBA00023163"/>
    </source>
</evidence>
<sequence>MKSDELAAASSSDFNSFPSKAEIERRRRARMNASLDQLKMFHLIKSPKIGSKLEKIEVLDLTIKYLQSVSNDQKKGSEKMSYMGFKDGFQAAQKATTSFIYNWCYPSISSSLVASINAELASVFDQSFKSMKWLRSVYGSNVKQGNQSSSVNTAEMNLSQFGRQSYSTPIFHLHNIPPLFESPESASSNQSLSQSLSLSAKTSSLSSAKGSDESLNESNSTGEFVCVTCEGNCHCKKNNSRPSFTKALF</sequence>
<gene>
    <name evidence="6" type="ORF">CJOHNSTONI_LOCUS5204</name>
</gene>
<keyword evidence="3" id="KW-0804">Transcription</keyword>
<proteinExistence type="predicted"/>
<evidence type="ECO:0000259" key="5">
    <source>
        <dbReference type="PROSITE" id="PS50888"/>
    </source>
</evidence>
<dbReference type="InterPro" id="IPR050370">
    <property type="entry name" value="HES_HEY"/>
</dbReference>
<dbReference type="Pfam" id="PF00010">
    <property type="entry name" value="HLH"/>
    <property type="match status" value="1"/>
</dbReference>
<evidence type="ECO:0000313" key="7">
    <source>
        <dbReference type="Proteomes" id="UP000746747"/>
    </source>
</evidence>
<evidence type="ECO:0000313" key="6">
    <source>
        <dbReference type="EMBL" id="CAG9535135.1"/>
    </source>
</evidence>
<accession>A0A8J2Q0G4</accession>